<comment type="subcellular location">
    <subcellularLocation>
        <location evidence="1">Cell membrane</location>
        <topology evidence="1">Multi-pass membrane protein</topology>
    </subcellularLocation>
</comment>
<dbReference type="GO" id="GO:0005886">
    <property type="term" value="C:plasma membrane"/>
    <property type="evidence" value="ECO:0007669"/>
    <property type="project" value="UniProtKB-SubCell"/>
</dbReference>
<organism evidence="10 11">
    <name type="scientific">Sporanaerobacter acetigenes DSM 13106</name>
    <dbReference type="NCBI Taxonomy" id="1123281"/>
    <lineage>
        <taxon>Bacteria</taxon>
        <taxon>Bacillati</taxon>
        <taxon>Bacillota</taxon>
        <taxon>Tissierellia</taxon>
        <taxon>Tissierellales</taxon>
        <taxon>Sporanaerobacteraceae</taxon>
        <taxon>Sporanaerobacter</taxon>
    </lineage>
</organism>
<gene>
    <name evidence="10" type="ORF">SAMN02745180_00948</name>
</gene>
<name>A0A1M5VL73_9FIRM</name>
<keyword evidence="3" id="KW-1003">Cell membrane</keyword>
<dbReference type="InterPro" id="IPR004704">
    <property type="entry name" value="PTS_IID_man"/>
</dbReference>
<keyword evidence="11" id="KW-1185">Reference proteome</keyword>
<keyword evidence="7 9" id="KW-1133">Transmembrane helix</keyword>
<evidence type="ECO:0000313" key="10">
    <source>
        <dbReference type="EMBL" id="SHH76016.1"/>
    </source>
</evidence>
<evidence type="ECO:0000256" key="2">
    <source>
        <dbReference type="ARBA" id="ARBA00022448"/>
    </source>
</evidence>
<evidence type="ECO:0000256" key="7">
    <source>
        <dbReference type="ARBA" id="ARBA00022989"/>
    </source>
</evidence>
<dbReference type="EMBL" id="FQXR01000004">
    <property type="protein sequence ID" value="SHH76016.1"/>
    <property type="molecule type" value="Genomic_DNA"/>
</dbReference>
<keyword evidence="6 9" id="KW-0812">Transmembrane</keyword>
<dbReference type="AlphaFoldDB" id="A0A1M5VL73"/>
<dbReference type="GO" id="GO:0009401">
    <property type="term" value="P:phosphoenolpyruvate-dependent sugar phosphotransferase system"/>
    <property type="evidence" value="ECO:0007669"/>
    <property type="project" value="UniProtKB-KW"/>
</dbReference>
<accession>A0A1M5VL73</accession>
<reference evidence="10 11" key="1">
    <citation type="submission" date="2016-11" db="EMBL/GenBank/DDBJ databases">
        <authorList>
            <person name="Jaros S."/>
            <person name="Januszkiewicz K."/>
            <person name="Wedrychowicz H."/>
        </authorList>
    </citation>
    <scope>NUCLEOTIDE SEQUENCE [LARGE SCALE GENOMIC DNA]</scope>
    <source>
        <strain evidence="10 11">DSM 13106</strain>
    </source>
</reference>
<evidence type="ECO:0000313" key="11">
    <source>
        <dbReference type="Proteomes" id="UP000184389"/>
    </source>
</evidence>
<feature type="transmembrane region" description="Helical" evidence="9">
    <location>
        <begin position="192"/>
        <end position="212"/>
    </location>
</feature>
<keyword evidence="4" id="KW-0762">Sugar transport</keyword>
<evidence type="ECO:0000256" key="5">
    <source>
        <dbReference type="ARBA" id="ARBA00022683"/>
    </source>
</evidence>
<evidence type="ECO:0000256" key="1">
    <source>
        <dbReference type="ARBA" id="ARBA00004651"/>
    </source>
</evidence>
<proteinExistence type="predicted"/>
<dbReference type="Proteomes" id="UP000184389">
    <property type="component" value="Unassembled WGS sequence"/>
</dbReference>
<keyword evidence="5" id="KW-0598">Phosphotransferase system</keyword>
<evidence type="ECO:0000256" key="9">
    <source>
        <dbReference type="SAM" id="Phobius"/>
    </source>
</evidence>
<keyword evidence="2" id="KW-0813">Transport</keyword>
<dbReference type="Pfam" id="PF03613">
    <property type="entry name" value="EIID-AGA"/>
    <property type="match status" value="1"/>
</dbReference>
<evidence type="ECO:0000256" key="3">
    <source>
        <dbReference type="ARBA" id="ARBA00022475"/>
    </source>
</evidence>
<sequence>MPANNEVKEVERKKKLTKKDIRKSWFRWLTFAQSSFNYERMQASGFAHSMCPIIDKLYDTKEEKAQALKRHLTFFNTNPTIGTLTHGITIAMEEEKANGAEISDDAINSIKTGLMGPLAGIGDTLTQGVITPILLAFGVGLGKEGNLMGPILYMVLISVVIIWLSYSLWMKGYKLGRSAVEQILGGGVFNDVIQAAGILGCTVIGALTGKFVNITTPIEIKIGETAVGLQADLFDMVMPGLLPLLLTLWTYKQLEKGKSPVKVMLYIMAIGAVGSILKIF</sequence>
<dbReference type="InterPro" id="IPR050303">
    <property type="entry name" value="GatZ_KbaZ_carbometab"/>
</dbReference>
<feature type="transmembrane region" description="Helical" evidence="9">
    <location>
        <begin position="151"/>
        <end position="169"/>
    </location>
</feature>
<evidence type="ECO:0000256" key="4">
    <source>
        <dbReference type="ARBA" id="ARBA00022597"/>
    </source>
</evidence>
<protein>
    <submittedName>
        <fullName evidence="10">PTS system, mannose-specific IID component</fullName>
    </submittedName>
</protein>
<dbReference type="PANTHER" id="PTHR32502">
    <property type="entry name" value="N-ACETYLGALACTOSAMINE PERMEASE II COMPONENT-RELATED"/>
    <property type="match status" value="1"/>
</dbReference>
<dbReference type="RefSeq" id="WP_199228845.1">
    <property type="nucleotide sequence ID" value="NZ_FQXR01000004.1"/>
</dbReference>
<keyword evidence="8 9" id="KW-0472">Membrane</keyword>
<feature type="transmembrane region" description="Helical" evidence="9">
    <location>
        <begin position="263"/>
        <end position="279"/>
    </location>
</feature>
<evidence type="ECO:0000256" key="8">
    <source>
        <dbReference type="ARBA" id="ARBA00023136"/>
    </source>
</evidence>
<dbReference type="PROSITE" id="PS51108">
    <property type="entry name" value="PTS_EIID"/>
    <property type="match status" value="1"/>
</dbReference>
<dbReference type="STRING" id="1123281.SAMN02745180_00948"/>
<evidence type="ECO:0000256" key="6">
    <source>
        <dbReference type="ARBA" id="ARBA00022692"/>
    </source>
</evidence>
<feature type="transmembrane region" description="Helical" evidence="9">
    <location>
        <begin position="233"/>
        <end position="251"/>
    </location>
</feature>
<dbReference type="PANTHER" id="PTHR32502:SF5">
    <property type="entry name" value="N-ACETYLGALACTOSAMINE PERMEASE IID COMPONENT-RELATED"/>
    <property type="match status" value="1"/>
</dbReference>